<dbReference type="CDD" id="cd00609">
    <property type="entry name" value="AAT_like"/>
    <property type="match status" value="1"/>
</dbReference>
<dbReference type="PANTHER" id="PTHR42790:SF19">
    <property type="entry name" value="KYNURENINE_ALPHA-AMINOADIPATE AMINOTRANSFERASE, MITOCHONDRIAL"/>
    <property type="match status" value="1"/>
</dbReference>
<dbReference type="FunFam" id="3.40.640.10:FF:000053">
    <property type="entry name" value="Aminotransferase, class I"/>
    <property type="match status" value="1"/>
</dbReference>
<dbReference type="EMBL" id="JAOQJZ010000016">
    <property type="protein sequence ID" value="MCU6706804.1"/>
    <property type="molecule type" value="Genomic_DNA"/>
</dbReference>
<dbReference type="AlphaFoldDB" id="A0AAE3IIY2"/>
<protein>
    <submittedName>
        <fullName evidence="8">PLP-dependent aminotransferase family protein</fullName>
    </submittedName>
</protein>
<dbReference type="GO" id="GO:0008483">
    <property type="term" value="F:transaminase activity"/>
    <property type="evidence" value="ECO:0007669"/>
    <property type="project" value="UniProtKB-KW"/>
</dbReference>
<evidence type="ECO:0000256" key="5">
    <source>
        <dbReference type="ARBA" id="ARBA00022679"/>
    </source>
</evidence>
<keyword evidence="6" id="KW-0663">Pyridoxal phosphate</keyword>
<dbReference type="Pfam" id="PF00155">
    <property type="entry name" value="Aminotran_1_2"/>
    <property type="match status" value="1"/>
</dbReference>
<dbReference type="RefSeq" id="WP_267301879.1">
    <property type="nucleotide sequence ID" value="NZ_JAOQJZ010000016.1"/>
</dbReference>
<comment type="caution">
    <text evidence="8">The sequence shown here is derived from an EMBL/GenBank/DDBJ whole genome shotgun (WGS) entry which is preliminary data.</text>
</comment>
<dbReference type="InterPro" id="IPR050859">
    <property type="entry name" value="Class-I_PLP-dep_aminotransf"/>
</dbReference>
<dbReference type="InterPro" id="IPR004839">
    <property type="entry name" value="Aminotransferase_I/II_large"/>
</dbReference>
<accession>A0AAE3IIY2</accession>
<dbReference type="InterPro" id="IPR015422">
    <property type="entry name" value="PyrdxlP-dep_Trfase_small"/>
</dbReference>
<keyword evidence="9" id="KW-1185">Reference proteome</keyword>
<name>A0AAE3IIY2_9FIRM</name>
<feature type="domain" description="Aminotransferase class I/classII large" evidence="7">
    <location>
        <begin position="59"/>
        <end position="387"/>
    </location>
</feature>
<evidence type="ECO:0000256" key="2">
    <source>
        <dbReference type="ARBA" id="ARBA00007441"/>
    </source>
</evidence>
<gene>
    <name evidence="8" type="ORF">OCV57_12865</name>
</gene>
<evidence type="ECO:0000256" key="6">
    <source>
        <dbReference type="ARBA" id="ARBA00022898"/>
    </source>
</evidence>
<organism evidence="8 9">
    <name type="scientific">Hominimerdicola aceti</name>
    <dbReference type="NCBI Taxonomy" id="2981726"/>
    <lineage>
        <taxon>Bacteria</taxon>
        <taxon>Bacillati</taxon>
        <taxon>Bacillota</taxon>
        <taxon>Clostridia</taxon>
        <taxon>Eubacteriales</taxon>
        <taxon>Oscillospiraceae</taxon>
        <taxon>Hominimerdicola</taxon>
    </lineage>
</organism>
<comment type="subunit">
    <text evidence="3">Homodimer.</text>
</comment>
<comment type="similarity">
    <text evidence="2">Belongs to the class-I pyridoxal-phosphate-dependent aminotransferase family.</text>
</comment>
<keyword evidence="4 8" id="KW-0032">Aminotransferase</keyword>
<evidence type="ECO:0000313" key="9">
    <source>
        <dbReference type="Proteomes" id="UP001208131"/>
    </source>
</evidence>
<dbReference type="Proteomes" id="UP001208131">
    <property type="component" value="Unassembled WGS sequence"/>
</dbReference>
<proteinExistence type="inferred from homology"/>
<sequence length="397" mass="44316">MTYKFSEKVSHLQASAIREILKFTSDPEVISFAAGNPSPEAFPVDELNRISEEIFKENPIGALQYSLTEGYTPLRDLLKKELEKKGEFDPERDDLIITSGAQQANELACKVLCDPGDVLCCEAPSFIGSLNAFKSYNVELKGITLHEDGVDLKELEEAFATGKVKVFYIISNFQNPTGLTTSLEKRKAIYELAKKYSVMILEDNPYGDLRIKGEAIPSIKSMDNDGLVMYSRTFSKILAPGIRVGYISAPKEIIGKIVVCKQVADVHTNIWAQMLAYNFMKDNDIEAHLASLRVIYKHKLELMIEQIEKNFSSQIKFTRPEGGLFIWCTLPEGSDMTGFCKKAVAEYKVAVVPGNAFMVSESDKTASFRLNFSTPTDKQIIDGCEKLGKLSKEMFGD</sequence>
<evidence type="ECO:0000256" key="1">
    <source>
        <dbReference type="ARBA" id="ARBA00001933"/>
    </source>
</evidence>
<comment type="cofactor">
    <cofactor evidence="1">
        <name>pyridoxal 5'-phosphate</name>
        <dbReference type="ChEBI" id="CHEBI:597326"/>
    </cofactor>
</comment>
<dbReference type="SUPFAM" id="SSF53383">
    <property type="entry name" value="PLP-dependent transferases"/>
    <property type="match status" value="1"/>
</dbReference>
<dbReference type="GO" id="GO:0030170">
    <property type="term" value="F:pyridoxal phosphate binding"/>
    <property type="evidence" value="ECO:0007669"/>
    <property type="project" value="InterPro"/>
</dbReference>
<evidence type="ECO:0000256" key="3">
    <source>
        <dbReference type="ARBA" id="ARBA00011738"/>
    </source>
</evidence>
<keyword evidence="5" id="KW-0808">Transferase</keyword>
<dbReference type="GO" id="GO:1901605">
    <property type="term" value="P:alpha-amino acid metabolic process"/>
    <property type="evidence" value="ECO:0007669"/>
    <property type="project" value="TreeGrafter"/>
</dbReference>
<dbReference type="PANTHER" id="PTHR42790">
    <property type="entry name" value="AMINOTRANSFERASE"/>
    <property type="match status" value="1"/>
</dbReference>
<dbReference type="Gene3D" id="3.40.640.10">
    <property type="entry name" value="Type I PLP-dependent aspartate aminotransferase-like (Major domain)"/>
    <property type="match status" value="1"/>
</dbReference>
<dbReference type="InterPro" id="IPR015421">
    <property type="entry name" value="PyrdxlP-dep_Trfase_major"/>
</dbReference>
<dbReference type="InterPro" id="IPR015424">
    <property type="entry name" value="PyrdxlP-dep_Trfase"/>
</dbReference>
<evidence type="ECO:0000313" key="8">
    <source>
        <dbReference type="EMBL" id="MCU6706804.1"/>
    </source>
</evidence>
<evidence type="ECO:0000259" key="7">
    <source>
        <dbReference type="Pfam" id="PF00155"/>
    </source>
</evidence>
<evidence type="ECO:0000256" key="4">
    <source>
        <dbReference type="ARBA" id="ARBA00022576"/>
    </source>
</evidence>
<reference evidence="8 9" key="1">
    <citation type="journal article" date="2021" name="ISME Commun">
        <title>Automated analysis of genomic sequences facilitates high-throughput and comprehensive description of bacteria.</title>
        <authorList>
            <person name="Hitch T.C.A."/>
        </authorList>
    </citation>
    <scope>NUCLEOTIDE SEQUENCE [LARGE SCALE GENOMIC DNA]</scope>
    <source>
        <strain evidence="8 9">Sanger_31</strain>
    </source>
</reference>
<dbReference type="Gene3D" id="3.90.1150.10">
    <property type="entry name" value="Aspartate Aminotransferase, domain 1"/>
    <property type="match status" value="1"/>
</dbReference>